<keyword evidence="3" id="KW-1185">Reference proteome</keyword>
<dbReference type="Proteomes" id="UP001240697">
    <property type="component" value="Chromosome"/>
</dbReference>
<dbReference type="PANTHER" id="PTHR36180:SF2">
    <property type="entry name" value="BRO FAMILY PROTEIN"/>
    <property type="match status" value="1"/>
</dbReference>
<dbReference type="PANTHER" id="PTHR36180">
    <property type="entry name" value="DNA-BINDING PROTEIN-RELATED-RELATED"/>
    <property type="match status" value="1"/>
</dbReference>
<sequence length="337" mass="37409">MSDSTEVKVSSQPTQQTFNFEGHEVRVFMKDADPWFAAKDLCTALGLVNSRKALRALGEDEKGVTSSYSLGGEQKLAVVSEGGMWTLVLRCRDAVIEGTVPYRVRRWVTNEVLPAIRKTGVYVGKPFSVNPADVLTQDEQNTLRLMLKSAADRIPKEKRGALMVQGWSKLKAHFKVSYRDIPRNEFSEAVSIIARHTAEFEEWEVMEDGAKQEPRIDPFNAQALMAAREAASSYFDAVRAGKFAKPVKFPPEVLCGIVAESLMCQRMLMSINHEGCMQISPVDGKAFVLSFGGFIHGVATNDIEASNAELADLASACNQRLAKRMQHEERGQKVLTY</sequence>
<dbReference type="EMBL" id="CP125947">
    <property type="protein sequence ID" value="WHS67166.1"/>
    <property type="molecule type" value="Genomic_DNA"/>
</dbReference>
<dbReference type="RefSeq" id="WP_283488213.1">
    <property type="nucleotide sequence ID" value="NZ_CP125947.1"/>
</dbReference>
<name>A0ABY8SY68_9BURK</name>
<dbReference type="PROSITE" id="PS51750">
    <property type="entry name" value="BRO_N"/>
    <property type="match status" value="1"/>
</dbReference>
<dbReference type="InterPro" id="IPR003497">
    <property type="entry name" value="BRO_N_domain"/>
</dbReference>
<reference evidence="2 3" key="1">
    <citation type="submission" date="2023-05" db="EMBL/GenBank/DDBJ databases">
        <authorList>
            <person name="Yin Y."/>
            <person name="Lu Z."/>
        </authorList>
    </citation>
    <scope>NUCLEOTIDE SEQUENCE [LARGE SCALE GENOMIC DNA]</scope>
    <source>
        <strain evidence="2 3">ZM22</strain>
    </source>
</reference>
<protein>
    <submittedName>
        <fullName evidence="2">BRO family protein</fullName>
    </submittedName>
</protein>
<feature type="domain" description="Bro-N" evidence="1">
    <location>
        <begin position="6"/>
        <end position="120"/>
    </location>
</feature>
<evidence type="ECO:0000313" key="3">
    <source>
        <dbReference type="Proteomes" id="UP001240697"/>
    </source>
</evidence>
<dbReference type="SMART" id="SM01040">
    <property type="entry name" value="Bro-N"/>
    <property type="match status" value="1"/>
</dbReference>
<proteinExistence type="predicted"/>
<dbReference type="Pfam" id="PF02498">
    <property type="entry name" value="Bro-N"/>
    <property type="match status" value="1"/>
</dbReference>
<accession>A0ABY8SY68</accession>
<gene>
    <name evidence="2" type="ORF">QMY55_08625</name>
</gene>
<organism evidence="2 3">
    <name type="scientific">Comamonas resistens</name>
    <dbReference type="NCBI Taxonomy" id="3046670"/>
    <lineage>
        <taxon>Bacteria</taxon>
        <taxon>Pseudomonadati</taxon>
        <taxon>Pseudomonadota</taxon>
        <taxon>Betaproteobacteria</taxon>
        <taxon>Burkholderiales</taxon>
        <taxon>Comamonadaceae</taxon>
        <taxon>Comamonas</taxon>
    </lineage>
</organism>
<evidence type="ECO:0000259" key="1">
    <source>
        <dbReference type="PROSITE" id="PS51750"/>
    </source>
</evidence>
<evidence type="ECO:0000313" key="2">
    <source>
        <dbReference type="EMBL" id="WHS67166.1"/>
    </source>
</evidence>